<comment type="caution">
    <text evidence="2">The sequence shown here is derived from an EMBL/GenBank/DDBJ whole genome shotgun (WGS) entry which is preliminary data.</text>
</comment>
<dbReference type="Proteomes" id="UP001172684">
    <property type="component" value="Unassembled WGS sequence"/>
</dbReference>
<evidence type="ECO:0000259" key="1">
    <source>
        <dbReference type="SMART" id="SM00829"/>
    </source>
</evidence>
<dbReference type="InterPro" id="IPR020843">
    <property type="entry name" value="ER"/>
</dbReference>
<dbReference type="CDD" id="cd05289">
    <property type="entry name" value="MDR_like_2"/>
    <property type="match status" value="1"/>
</dbReference>
<dbReference type="SUPFAM" id="SSF51735">
    <property type="entry name" value="NAD(P)-binding Rossmann-fold domains"/>
    <property type="match status" value="1"/>
</dbReference>
<reference evidence="2" key="1">
    <citation type="submission" date="2022-10" db="EMBL/GenBank/DDBJ databases">
        <title>Culturing micro-colonial fungi from biological soil crusts in the Mojave desert and describing Neophaeococcomyces mojavensis, and introducing the new genera and species Taxawa tesnikishii.</title>
        <authorList>
            <person name="Kurbessoian T."/>
            <person name="Stajich J.E."/>
        </authorList>
    </citation>
    <scope>NUCLEOTIDE SEQUENCE</scope>
    <source>
        <strain evidence="2">TK_1</strain>
    </source>
</reference>
<dbReference type="PANTHER" id="PTHR11695">
    <property type="entry name" value="ALCOHOL DEHYDROGENASE RELATED"/>
    <property type="match status" value="1"/>
</dbReference>
<dbReference type="SMART" id="SM00829">
    <property type="entry name" value="PKS_ER"/>
    <property type="match status" value="1"/>
</dbReference>
<protein>
    <recommendedName>
        <fullName evidence="1">Enoyl reductase (ER) domain-containing protein</fullName>
    </recommendedName>
</protein>
<dbReference type="PROSITE" id="PS01162">
    <property type="entry name" value="QOR_ZETA_CRYSTAL"/>
    <property type="match status" value="1"/>
</dbReference>
<dbReference type="Pfam" id="PF08240">
    <property type="entry name" value="ADH_N"/>
    <property type="match status" value="1"/>
</dbReference>
<dbReference type="InterPro" id="IPR011032">
    <property type="entry name" value="GroES-like_sf"/>
</dbReference>
<keyword evidence="3" id="KW-1185">Reference proteome</keyword>
<organism evidence="2 3">
    <name type="scientific">Coniosporium apollinis</name>
    <dbReference type="NCBI Taxonomy" id="61459"/>
    <lineage>
        <taxon>Eukaryota</taxon>
        <taxon>Fungi</taxon>
        <taxon>Dikarya</taxon>
        <taxon>Ascomycota</taxon>
        <taxon>Pezizomycotina</taxon>
        <taxon>Dothideomycetes</taxon>
        <taxon>Dothideomycetes incertae sedis</taxon>
        <taxon>Coniosporium</taxon>
    </lineage>
</organism>
<accession>A0ABQ9NJA3</accession>
<dbReference type="Gene3D" id="3.90.180.10">
    <property type="entry name" value="Medium-chain alcohol dehydrogenases, catalytic domain"/>
    <property type="match status" value="1"/>
</dbReference>
<gene>
    <name evidence="2" type="ORF">H2201_008231</name>
</gene>
<feature type="domain" description="Enoyl reductase (ER)" evidence="1">
    <location>
        <begin position="20"/>
        <end position="325"/>
    </location>
</feature>
<dbReference type="InterPro" id="IPR013154">
    <property type="entry name" value="ADH-like_N"/>
</dbReference>
<sequence length="328" mass="34742">MSEPSTTIPLQTPSLLHEPNSHTLTLSSCPTPIRAPTQHLLSVHTTALCAGELLWAEIATHNPSSIPGFDVAGTILTSASGSSFKPGDEVYGLTSFSRPGNARGVTVAESKELARAPKNRSWEERASVPLSALTAWQALFLHGGLAIPGEKEKNSGKRVLVTAAAGGVGAWAVQLAKLAGAEVVGTCGTGNVEFVKRLGADDVVDYRRTGLREWVKGGKERKVDVVVDCVGGKTLEEAWVCGAEGGIIISVVMPAEKVRPREGVAEGVRTAWFIVEPNGEQLGQITRLIEEGSVKPVVDSVWGIDEFEKAFEKLNGGHARGKVVLKVQ</sequence>
<dbReference type="InterPro" id="IPR036291">
    <property type="entry name" value="NAD(P)-bd_dom_sf"/>
</dbReference>
<proteinExistence type="predicted"/>
<evidence type="ECO:0000313" key="3">
    <source>
        <dbReference type="Proteomes" id="UP001172684"/>
    </source>
</evidence>
<dbReference type="EMBL" id="JAPDRL010000103">
    <property type="protein sequence ID" value="KAJ9657327.1"/>
    <property type="molecule type" value="Genomic_DNA"/>
</dbReference>
<evidence type="ECO:0000313" key="2">
    <source>
        <dbReference type="EMBL" id="KAJ9657327.1"/>
    </source>
</evidence>
<dbReference type="InterPro" id="IPR050700">
    <property type="entry name" value="YIM1/Zinc_Alcohol_DH_Fams"/>
</dbReference>
<dbReference type="InterPro" id="IPR002364">
    <property type="entry name" value="Quin_OxRdtase/zeta-crystal_CS"/>
</dbReference>
<dbReference type="Pfam" id="PF13602">
    <property type="entry name" value="ADH_zinc_N_2"/>
    <property type="match status" value="1"/>
</dbReference>
<dbReference type="SUPFAM" id="SSF50129">
    <property type="entry name" value="GroES-like"/>
    <property type="match status" value="1"/>
</dbReference>
<dbReference type="Gene3D" id="3.40.50.720">
    <property type="entry name" value="NAD(P)-binding Rossmann-like Domain"/>
    <property type="match status" value="1"/>
</dbReference>
<name>A0ABQ9NJA3_9PEZI</name>
<dbReference type="PANTHER" id="PTHR11695:SF647">
    <property type="entry name" value="ENOYL REDUCTASE (ER) DOMAIN-CONTAINING PROTEIN"/>
    <property type="match status" value="1"/>
</dbReference>